<gene>
    <name evidence="3" type="ORF">S03H2_34523</name>
</gene>
<dbReference type="PANTHER" id="PTHR21240">
    <property type="entry name" value="2-AMINO-3-CARBOXYLMUCONATE-6-SEMIALDEHYDE DECARBOXYLASE"/>
    <property type="match status" value="1"/>
</dbReference>
<dbReference type="AlphaFoldDB" id="X1IFR1"/>
<evidence type="ECO:0000313" key="3">
    <source>
        <dbReference type="EMBL" id="GAH56413.1"/>
    </source>
</evidence>
<comment type="caution">
    <text evidence="3">The sequence shown here is derived from an EMBL/GenBank/DDBJ whole genome shotgun (WGS) entry which is preliminary data.</text>
</comment>
<feature type="non-terminal residue" evidence="3">
    <location>
        <position position="1"/>
    </location>
</feature>
<reference evidence="3" key="1">
    <citation type="journal article" date="2014" name="Front. Microbiol.">
        <title>High frequency of phylogenetically diverse reductive dehalogenase-homologous genes in deep subseafloor sedimentary metagenomes.</title>
        <authorList>
            <person name="Kawai M."/>
            <person name="Futagami T."/>
            <person name="Toyoda A."/>
            <person name="Takaki Y."/>
            <person name="Nishi S."/>
            <person name="Hori S."/>
            <person name="Arai W."/>
            <person name="Tsubouchi T."/>
            <person name="Morono Y."/>
            <person name="Uchiyama I."/>
            <person name="Ito T."/>
            <person name="Fujiyama A."/>
            <person name="Inagaki F."/>
            <person name="Takami H."/>
        </authorList>
    </citation>
    <scope>NUCLEOTIDE SEQUENCE</scope>
    <source>
        <strain evidence="3">Expedition CK06-06</strain>
    </source>
</reference>
<keyword evidence="1" id="KW-0456">Lyase</keyword>
<protein>
    <recommendedName>
        <fullName evidence="2">Amidohydrolase-related domain-containing protein</fullName>
    </recommendedName>
</protein>
<organism evidence="3">
    <name type="scientific">marine sediment metagenome</name>
    <dbReference type="NCBI Taxonomy" id="412755"/>
    <lineage>
        <taxon>unclassified sequences</taxon>
        <taxon>metagenomes</taxon>
        <taxon>ecological metagenomes</taxon>
    </lineage>
</organism>
<evidence type="ECO:0000259" key="2">
    <source>
        <dbReference type="Pfam" id="PF04909"/>
    </source>
</evidence>
<proteinExistence type="predicted"/>
<accession>X1IFR1</accession>
<sequence length="276" mass="30845">DIDRVVLLASNQGPAFNFSRTPNEFVSKIVKQHPDRFIGFGSTCSITKDGKFDRRSLDEVEKAVIDLGLEGIKLAIPYWGDYLPTDPKLYPLYAKIEELGVPILFHQSVVVIPKPFKYRPPIASMRNSMPIFLDDVAKDFPDLKMIIAHLGSPWVEETCTLMQKNPNIYADIASIAPSYSPQYMFRCLLTAKDYGVIDKVVYGSDGPNVGVSGGMINRYGKKGWHGRVGFSFKQYIDFIRVETNKYAEANGLIPLTETEIQNILGDTAAKLLGVKD</sequence>
<evidence type="ECO:0000256" key="1">
    <source>
        <dbReference type="ARBA" id="ARBA00023239"/>
    </source>
</evidence>
<dbReference type="EMBL" id="BARU01021076">
    <property type="protein sequence ID" value="GAH56413.1"/>
    <property type="molecule type" value="Genomic_DNA"/>
</dbReference>
<dbReference type="Pfam" id="PF04909">
    <property type="entry name" value="Amidohydro_2"/>
    <property type="match status" value="1"/>
</dbReference>
<feature type="domain" description="Amidohydrolase-related" evidence="2">
    <location>
        <begin position="28"/>
        <end position="273"/>
    </location>
</feature>
<dbReference type="InterPro" id="IPR032466">
    <property type="entry name" value="Metal_Hydrolase"/>
</dbReference>
<dbReference type="GO" id="GO:0016831">
    <property type="term" value="F:carboxy-lyase activity"/>
    <property type="evidence" value="ECO:0007669"/>
    <property type="project" value="InterPro"/>
</dbReference>
<dbReference type="InterPro" id="IPR006680">
    <property type="entry name" value="Amidohydro-rel"/>
</dbReference>
<dbReference type="GO" id="GO:0016787">
    <property type="term" value="F:hydrolase activity"/>
    <property type="evidence" value="ECO:0007669"/>
    <property type="project" value="InterPro"/>
</dbReference>
<dbReference type="SUPFAM" id="SSF51556">
    <property type="entry name" value="Metallo-dependent hydrolases"/>
    <property type="match status" value="1"/>
</dbReference>
<dbReference type="InterPro" id="IPR032465">
    <property type="entry name" value="ACMSD"/>
</dbReference>
<dbReference type="Gene3D" id="3.20.20.140">
    <property type="entry name" value="Metal-dependent hydrolases"/>
    <property type="match status" value="1"/>
</dbReference>
<name>X1IFR1_9ZZZZ</name>